<gene>
    <name evidence="3" type="primary">LOC109482390</name>
</gene>
<evidence type="ECO:0000313" key="2">
    <source>
        <dbReference type="Proteomes" id="UP000515135"/>
    </source>
</evidence>
<dbReference type="AlphaFoldDB" id="A0A6P5A2S7"/>
<accession>A0A6P5A2S7</accession>
<protein>
    <submittedName>
        <fullName evidence="3">Uncharacterized protein LOC109482390 isoform X2</fullName>
    </submittedName>
</protein>
<dbReference type="Pfam" id="PF02958">
    <property type="entry name" value="EcKL"/>
    <property type="match status" value="1"/>
</dbReference>
<sequence length="393" mass="44331">MATASEIAIPQSAEDIAPSWVQEVLQKDLPGVSITDVHVKGSISQFEGFLSDIIAFDAVGIRNGASQRYSLVAKLTDFKRPLTVMEHWTKDLQIKAETNEVKFYSEAIPEFLSVAIPSKEQKSKRGNEDDLFLPKCYFAATDPSSKVSVRVMENLKSQGFSIKVNRQSLSRDEMMLAAGALAQVHGLSHRVEIRSGVPLPEKFDWITTLSGAKAAWRDVTSYVYQQAVTEFATAFPDQADLVARLEKLGTLNPMEADPRPRLKVLSHAECWNNNIMFKYAEDVPTDVRLVDWQTPRYLPPTYDLTFLFLCNASWDVFHDHRDAILAHYHHKLMETLGPNESSGSQSYTLEQLKADFEADCLYGVIECFIHFTVLPADQDLLRILQEIKEWGVI</sequence>
<dbReference type="InterPro" id="IPR015897">
    <property type="entry name" value="CHK_kinase-like"/>
</dbReference>
<dbReference type="InterPro" id="IPR004119">
    <property type="entry name" value="EcKL"/>
</dbReference>
<evidence type="ECO:0000313" key="3">
    <source>
        <dbReference type="RefSeq" id="XP_019640654.1"/>
    </source>
</evidence>
<dbReference type="SUPFAM" id="SSF56112">
    <property type="entry name" value="Protein kinase-like (PK-like)"/>
    <property type="match status" value="1"/>
</dbReference>
<dbReference type="SMART" id="SM00587">
    <property type="entry name" value="CHK"/>
    <property type="match status" value="1"/>
</dbReference>
<feature type="domain" description="CHK kinase-like" evidence="1">
    <location>
        <begin position="150"/>
        <end position="338"/>
    </location>
</feature>
<reference evidence="3" key="1">
    <citation type="submission" date="2025-08" db="UniProtKB">
        <authorList>
            <consortium name="RefSeq"/>
        </authorList>
    </citation>
    <scope>IDENTIFICATION</scope>
    <source>
        <tissue evidence="3">Gonad</tissue>
    </source>
</reference>
<proteinExistence type="predicted"/>
<dbReference type="PANTHER" id="PTHR11012">
    <property type="entry name" value="PROTEIN KINASE-LIKE DOMAIN-CONTAINING"/>
    <property type="match status" value="1"/>
</dbReference>
<dbReference type="Proteomes" id="UP000515135">
    <property type="component" value="Unplaced"/>
</dbReference>
<dbReference type="OrthoDB" id="190089at2759"/>
<keyword evidence="2" id="KW-1185">Reference proteome</keyword>
<dbReference type="RefSeq" id="XP_019640654.1">
    <property type="nucleotide sequence ID" value="XM_019785095.1"/>
</dbReference>
<dbReference type="Gene3D" id="3.90.1200.10">
    <property type="match status" value="1"/>
</dbReference>
<dbReference type="InterPro" id="IPR011009">
    <property type="entry name" value="Kinase-like_dom_sf"/>
</dbReference>
<name>A0A6P5A2S7_BRABE</name>
<organism evidence="2 3">
    <name type="scientific">Branchiostoma belcheri</name>
    <name type="common">Amphioxus</name>
    <dbReference type="NCBI Taxonomy" id="7741"/>
    <lineage>
        <taxon>Eukaryota</taxon>
        <taxon>Metazoa</taxon>
        <taxon>Chordata</taxon>
        <taxon>Cephalochordata</taxon>
        <taxon>Leptocardii</taxon>
        <taxon>Amphioxiformes</taxon>
        <taxon>Branchiostomatidae</taxon>
        <taxon>Branchiostoma</taxon>
    </lineage>
</organism>
<evidence type="ECO:0000259" key="1">
    <source>
        <dbReference type="SMART" id="SM00587"/>
    </source>
</evidence>
<dbReference type="GeneID" id="109482390"/>
<dbReference type="PANTHER" id="PTHR11012:SF30">
    <property type="entry name" value="PROTEIN KINASE-LIKE DOMAIN-CONTAINING"/>
    <property type="match status" value="1"/>
</dbReference>